<dbReference type="AlphaFoldDB" id="A0A285PHU7"/>
<evidence type="ECO:0000256" key="1">
    <source>
        <dbReference type="SAM" id="Phobius"/>
    </source>
</evidence>
<dbReference type="EMBL" id="OBEL01000007">
    <property type="protein sequence ID" value="SNZ21294.1"/>
    <property type="molecule type" value="Genomic_DNA"/>
</dbReference>
<name>A0A285PHU7_9HYPH</name>
<protein>
    <submittedName>
        <fullName evidence="2">Uncharacterized protein</fullName>
    </submittedName>
</protein>
<keyword evidence="3" id="KW-1185">Reference proteome</keyword>
<keyword evidence="1" id="KW-0472">Membrane</keyword>
<evidence type="ECO:0000313" key="2">
    <source>
        <dbReference type="EMBL" id="SNZ21294.1"/>
    </source>
</evidence>
<sequence length="116" mass="12931">MTEKQDGRQGLESVEKRIGFELEHMRKGFYENAFDRQDLALASNSAANSRLIVILSFTLMLVLGAVVNPLYFLLALMPILSLCLAWLIDELRLTNLAPATAFFAVFPLFSIPVIGL</sequence>
<organism evidence="2 3">
    <name type="scientific">Cohaesibacter gelatinilyticus</name>
    <dbReference type="NCBI Taxonomy" id="372072"/>
    <lineage>
        <taxon>Bacteria</taxon>
        <taxon>Pseudomonadati</taxon>
        <taxon>Pseudomonadota</taxon>
        <taxon>Alphaproteobacteria</taxon>
        <taxon>Hyphomicrobiales</taxon>
        <taxon>Cohaesibacteraceae</taxon>
    </lineage>
</organism>
<keyword evidence="1" id="KW-1133">Transmembrane helix</keyword>
<dbReference type="RefSeq" id="WP_097155668.1">
    <property type="nucleotide sequence ID" value="NZ_OBEL01000007.1"/>
</dbReference>
<reference evidence="2 3" key="1">
    <citation type="submission" date="2017-09" db="EMBL/GenBank/DDBJ databases">
        <authorList>
            <person name="Ehlers B."/>
            <person name="Leendertz F.H."/>
        </authorList>
    </citation>
    <scope>NUCLEOTIDE SEQUENCE [LARGE SCALE GENOMIC DNA]</scope>
    <source>
        <strain evidence="2 3">DSM 18289</strain>
    </source>
</reference>
<evidence type="ECO:0000313" key="3">
    <source>
        <dbReference type="Proteomes" id="UP000219439"/>
    </source>
</evidence>
<gene>
    <name evidence="2" type="ORF">SAMN06265368_4411</name>
</gene>
<keyword evidence="1" id="KW-0812">Transmembrane</keyword>
<feature type="transmembrane region" description="Helical" evidence="1">
    <location>
        <begin position="46"/>
        <end position="64"/>
    </location>
</feature>
<proteinExistence type="predicted"/>
<accession>A0A285PHU7</accession>
<dbReference type="Proteomes" id="UP000219439">
    <property type="component" value="Unassembled WGS sequence"/>
</dbReference>
<feature type="transmembrane region" description="Helical" evidence="1">
    <location>
        <begin position="95"/>
        <end position="115"/>
    </location>
</feature>